<proteinExistence type="predicted"/>
<dbReference type="RefSeq" id="WP_377318091.1">
    <property type="nucleotide sequence ID" value="NZ_JBHUIY010000038.1"/>
</dbReference>
<organism evidence="1 2">
    <name type="scientific">Phaeospirillum tilakii</name>
    <dbReference type="NCBI Taxonomy" id="741673"/>
    <lineage>
        <taxon>Bacteria</taxon>
        <taxon>Pseudomonadati</taxon>
        <taxon>Pseudomonadota</taxon>
        <taxon>Alphaproteobacteria</taxon>
        <taxon>Rhodospirillales</taxon>
        <taxon>Rhodospirillaceae</taxon>
        <taxon>Phaeospirillum</taxon>
    </lineage>
</organism>
<evidence type="ECO:0000313" key="2">
    <source>
        <dbReference type="Proteomes" id="UP001597296"/>
    </source>
</evidence>
<name>A0ABW5CEL7_9PROT</name>
<protein>
    <recommendedName>
        <fullName evidence="3">Phage protein, HK97 gp10 family</fullName>
    </recommendedName>
</protein>
<accession>A0ABW5CEL7</accession>
<dbReference type="Proteomes" id="UP001597296">
    <property type="component" value="Unassembled WGS sequence"/>
</dbReference>
<evidence type="ECO:0000313" key="1">
    <source>
        <dbReference type="EMBL" id="MFD2235166.1"/>
    </source>
</evidence>
<reference evidence="2" key="1">
    <citation type="journal article" date="2019" name="Int. J. Syst. Evol. Microbiol.">
        <title>The Global Catalogue of Microorganisms (GCM) 10K type strain sequencing project: providing services to taxonomists for standard genome sequencing and annotation.</title>
        <authorList>
            <consortium name="The Broad Institute Genomics Platform"/>
            <consortium name="The Broad Institute Genome Sequencing Center for Infectious Disease"/>
            <person name="Wu L."/>
            <person name="Ma J."/>
        </authorList>
    </citation>
    <scope>NUCLEOTIDE SEQUENCE [LARGE SCALE GENOMIC DNA]</scope>
    <source>
        <strain evidence="2">KCTC 15012</strain>
    </source>
</reference>
<comment type="caution">
    <text evidence="1">The sequence shown here is derived from an EMBL/GenBank/DDBJ whole genome shotgun (WGS) entry which is preliminary data.</text>
</comment>
<gene>
    <name evidence="1" type="ORF">ACFSNB_15245</name>
</gene>
<keyword evidence="2" id="KW-1185">Reference proteome</keyword>
<evidence type="ECO:0008006" key="3">
    <source>
        <dbReference type="Google" id="ProtNLM"/>
    </source>
</evidence>
<dbReference type="EMBL" id="JBHUIY010000038">
    <property type="protein sequence ID" value="MFD2235166.1"/>
    <property type="molecule type" value="Genomic_DNA"/>
</dbReference>
<sequence>MGNLEKLKLVAVERTSANTPEAAMRAKMVDALNRQIEAAEAMLKGELFQRRRQSWVQDAETGTKILKDLPVRFRPWYWRDEKGGYLVEIRYGNKRLELKPKLSTVQVGTAENLVPTLTLIRDAVLAGELDKQLAAARGRYGKKLTP</sequence>